<organism evidence="1 2">
    <name type="scientific">Mangrovibacter plantisponsor</name>
    <dbReference type="NCBI Taxonomy" id="451513"/>
    <lineage>
        <taxon>Bacteria</taxon>
        <taxon>Pseudomonadati</taxon>
        <taxon>Pseudomonadota</taxon>
        <taxon>Gammaproteobacteria</taxon>
        <taxon>Enterobacterales</taxon>
        <taxon>Enterobacteriaceae</taxon>
        <taxon>Mangrovibacter</taxon>
    </lineage>
</organism>
<evidence type="ECO:0000313" key="2">
    <source>
        <dbReference type="Proteomes" id="UP000246744"/>
    </source>
</evidence>
<dbReference type="InterPro" id="IPR019684">
    <property type="entry name" value="HofP"/>
</dbReference>
<gene>
    <name evidence="1" type="ORF">DES37_12039</name>
</gene>
<accession>A0A317PNI4</accession>
<dbReference type="Proteomes" id="UP000246744">
    <property type="component" value="Unassembled WGS sequence"/>
</dbReference>
<proteinExistence type="predicted"/>
<sequence length="107" mass="11844">MRQIMLLMLWVPVLVSSELRNPFVPLTTTCSSDVPDEWRFMGVVRQGTMLQGIVSAGSGRWLRVVEGDALGDSWLVGPVSEHQMVVRRVAVCSAPEHILLPSGRNET</sequence>
<dbReference type="AlphaFoldDB" id="A0A317PNI4"/>
<dbReference type="Pfam" id="PF10748">
    <property type="entry name" value="HofP"/>
    <property type="match status" value="1"/>
</dbReference>
<name>A0A317PNI4_9ENTR</name>
<dbReference type="OrthoDB" id="6562856at2"/>
<dbReference type="RefSeq" id="WP_084172303.1">
    <property type="nucleotide sequence ID" value="NZ_QGTS01000020.1"/>
</dbReference>
<evidence type="ECO:0000313" key="1">
    <source>
        <dbReference type="EMBL" id="PWW02337.1"/>
    </source>
</evidence>
<keyword evidence="2" id="KW-1185">Reference proteome</keyword>
<protein>
    <submittedName>
        <fullName evidence="1">Uncharacterized protein DUF2531</fullName>
    </submittedName>
</protein>
<comment type="caution">
    <text evidence="1">The sequence shown here is derived from an EMBL/GenBank/DDBJ whole genome shotgun (WGS) entry which is preliminary data.</text>
</comment>
<reference evidence="1 2" key="1">
    <citation type="submission" date="2018-05" db="EMBL/GenBank/DDBJ databases">
        <title>Genomic Encyclopedia of Type Strains, Phase IV (KMG-IV): sequencing the most valuable type-strain genomes for metagenomic binning, comparative biology and taxonomic classification.</title>
        <authorList>
            <person name="Goeker M."/>
        </authorList>
    </citation>
    <scope>NUCLEOTIDE SEQUENCE [LARGE SCALE GENOMIC DNA]</scope>
    <source>
        <strain evidence="1 2">DSM 19579</strain>
    </source>
</reference>
<dbReference type="EMBL" id="QGTS01000020">
    <property type="protein sequence ID" value="PWW02337.1"/>
    <property type="molecule type" value="Genomic_DNA"/>
</dbReference>